<evidence type="ECO:0000313" key="2">
    <source>
        <dbReference type="Proteomes" id="UP000293652"/>
    </source>
</evidence>
<dbReference type="EMBL" id="SIPC01000009">
    <property type="protein sequence ID" value="TAX64436.1"/>
    <property type="molecule type" value="Genomic_DNA"/>
</dbReference>
<evidence type="ECO:0008006" key="3">
    <source>
        <dbReference type="Google" id="ProtNLM"/>
    </source>
</evidence>
<sequence>MHAEQDESFYDVRSLRRCYGIGRHEAERLLQRFGNSKQELDLLLSARGRTPKHRLKEVATPEQRAPFGIG</sequence>
<dbReference type="Proteomes" id="UP000293652">
    <property type="component" value="Unassembled WGS sequence"/>
</dbReference>
<accession>A0A4Q8XP72</accession>
<organism evidence="1 2">
    <name type="scientific">Rhizobium leguminosarum</name>
    <dbReference type="NCBI Taxonomy" id="384"/>
    <lineage>
        <taxon>Bacteria</taxon>
        <taxon>Pseudomonadati</taxon>
        <taxon>Pseudomonadota</taxon>
        <taxon>Alphaproteobacteria</taxon>
        <taxon>Hyphomicrobiales</taxon>
        <taxon>Rhizobiaceae</taxon>
        <taxon>Rhizobium/Agrobacterium group</taxon>
        <taxon>Rhizobium</taxon>
    </lineage>
</organism>
<evidence type="ECO:0000313" key="1">
    <source>
        <dbReference type="EMBL" id="TAX64436.1"/>
    </source>
</evidence>
<proteinExistence type="predicted"/>
<reference evidence="1 2" key="1">
    <citation type="submission" date="2019-02" db="EMBL/GenBank/DDBJ databases">
        <title>The genomic architecture of introgression among sibling species of bacteria.</title>
        <authorList>
            <person name="Cavassim M.I.A."/>
            <person name="Moeskjaer S."/>
            <person name="Moslemi C."/>
            <person name="Fields B."/>
            <person name="Bachmann A."/>
            <person name="Vilhjalmsson B."/>
            <person name="Schierup M.H."/>
            <person name="Young J.P.W."/>
            <person name="Andersen S.U."/>
        </authorList>
    </citation>
    <scope>NUCLEOTIDE SEQUENCE [LARGE SCALE GENOMIC DNA]</scope>
    <source>
        <strain evidence="1 2">SM145A</strain>
    </source>
</reference>
<comment type="caution">
    <text evidence="1">The sequence shown here is derived from an EMBL/GenBank/DDBJ whole genome shotgun (WGS) entry which is preliminary data.</text>
</comment>
<name>A0A4Q8XP72_RHILE</name>
<protein>
    <recommendedName>
        <fullName evidence="3">DUF3606 domain-containing protein</fullName>
    </recommendedName>
</protein>
<gene>
    <name evidence="1" type="ORF">ELI03_34895</name>
</gene>
<dbReference type="AlphaFoldDB" id="A0A4Q8XP72"/>